<protein>
    <recommendedName>
        <fullName evidence="4">Bet v1-like protein</fullName>
    </recommendedName>
</protein>
<dbReference type="InterPro" id="IPR023393">
    <property type="entry name" value="START-like_dom_sf"/>
</dbReference>
<reference evidence="2 3" key="2">
    <citation type="journal article" date="2014" name="J. Gen. Appl. Microbiol.">
        <title>The early diverging ascomycetous budding yeast Saitoella complicata has three histone deacetylases belonging to the Clr6, Hos2, and Rpd3 lineages.</title>
        <authorList>
            <person name="Nishida H."/>
            <person name="Matsumoto T."/>
            <person name="Kondo S."/>
            <person name="Hamamoto M."/>
            <person name="Yoshikawa H."/>
        </authorList>
    </citation>
    <scope>NUCLEOTIDE SEQUENCE [LARGE SCALE GENOMIC DNA]</scope>
    <source>
        <strain evidence="2 3">NRRL Y-17804</strain>
    </source>
</reference>
<accession>A0A0E9NHH3</accession>
<name>A0A0E9NHH3_SAICN</name>
<reference evidence="2 3" key="3">
    <citation type="journal article" date="2015" name="Genome Announc.">
        <title>Draft Genome Sequence of the Archiascomycetous Yeast Saitoella complicata.</title>
        <authorList>
            <person name="Yamauchi K."/>
            <person name="Kondo S."/>
            <person name="Hamamoto M."/>
            <person name="Takahashi Y."/>
            <person name="Ogura Y."/>
            <person name="Hayashi T."/>
            <person name="Nishida H."/>
        </authorList>
    </citation>
    <scope>NUCLEOTIDE SEQUENCE [LARGE SCALE GENOMIC DNA]</scope>
    <source>
        <strain evidence="2 3">NRRL Y-17804</strain>
    </source>
</reference>
<sequence>MSSRLPRQIQTTNNSPSSTNPYQQIKMPIPTSTGITESAVIPAPLASVWHLIKLGKFADFWSALKSSSVVKDTSEETDIYKWEFKDGTVWEVKQEEHSTIDHFITYSIITAEPSLTFTSALATIRLFAITTGKDEGSTFIQWSGLFSSDADAGVIEDARPCRRSKVEVCRLHTYAYCMRLREEL</sequence>
<evidence type="ECO:0000313" key="3">
    <source>
        <dbReference type="Proteomes" id="UP000033140"/>
    </source>
</evidence>
<proteinExistence type="predicted"/>
<dbReference type="AlphaFoldDB" id="A0A0E9NHH3"/>
<evidence type="ECO:0000256" key="1">
    <source>
        <dbReference type="SAM" id="MobiDB-lite"/>
    </source>
</evidence>
<dbReference type="PANTHER" id="PTHR39332">
    <property type="entry name" value="BLL4707 PROTEIN"/>
    <property type="match status" value="1"/>
</dbReference>
<evidence type="ECO:0008006" key="4">
    <source>
        <dbReference type="Google" id="ProtNLM"/>
    </source>
</evidence>
<comment type="caution">
    <text evidence="2">The sequence shown here is derived from an EMBL/GenBank/DDBJ whole genome shotgun (WGS) entry which is preliminary data.</text>
</comment>
<gene>
    <name evidence="2" type="ORF">G7K_3483-t1</name>
</gene>
<keyword evidence="3" id="KW-1185">Reference proteome</keyword>
<organism evidence="2 3">
    <name type="scientific">Saitoella complicata (strain BCRC 22490 / CBS 7301 / JCM 7358 / NBRC 10748 / NRRL Y-17804)</name>
    <dbReference type="NCBI Taxonomy" id="698492"/>
    <lineage>
        <taxon>Eukaryota</taxon>
        <taxon>Fungi</taxon>
        <taxon>Dikarya</taxon>
        <taxon>Ascomycota</taxon>
        <taxon>Taphrinomycotina</taxon>
        <taxon>Taphrinomycotina incertae sedis</taxon>
        <taxon>Saitoella</taxon>
    </lineage>
</organism>
<dbReference type="OMA" id="VWHHIKL"/>
<dbReference type="Gene3D" id="3.30.530.20">
    <property type="match status" value="1"/>
</dbReference>
<evidence type="ECO:0000313" key="2">
    <source>
        <dbReference type="EMBL" id="GAO49332.1"/>
    </source>
</evidence>
<reference evidence="2 3" key="1">
    <citation type="journal article" date="2011" name="J. Gen. Appl. Microbiol.">
        <title>Draft genome sequencing of the enigmatic yeast Saitoella complicata.</title>
        <authorList>
            <person name="Nishida H."/>
            <person name="Hamamoto M."/>
            <person name="Sugiyama J."/>
        </authorList>
    </citation>
    <scope>NUCLEOTIDE SEQUENCE [LARGE SCALE GENOMIC DNA]</scope>
    <source>
        <strain evidence="2 3">NRRL Y-17804</strain>
    </source>
</reference>
<dbReference type="SUPFAM" id="SSF55961">
    <property type="entry name" value="Bet v1-like"/>
    <property type="match status" value="1"/>
</dbReference>
<dbReference type="EMBL" id="BACD03000022">
    <property type="protein sequence ID" value="GAO49332.1"/>
    <property type="molecule type" value="Genomic_DNA"/>
</dbReference>
<feature type="region of interest" description="Disordered" evidence="1">
    <location>
        <begin position="1"/>
        <end position="25"/>
    </location>
</feature>
<feature type="compositionally biased region" description="Polar residues" evidence="1">
    <location>
        <begin position="1"/>
        <end position="23"/>
    </location>
</feature>
<dbReference type="Proteomes" id="UP000033140">
    <property type="component" value="Unassembled WGS sequence"/>
</dbReference>
<dbReference type="PANTHER" id="PTHR39332:SF7">
    <property type="entry name" value="SRPBCC FAMILY PROTEIN"/>
    <property type="match status" value="1"/>
</dbReference>